<dbReference type="AlphaFoldDB" id="A0A1G6DMN5"/>
<dbReference type="SUPFAM" id="SSF53474">
    <property type="entry name" value="alpha/beta-Hydrolases"/>
    <property type="match status" value="1"/>
</dbReference>
<protein>
    <submittedName>
        <fullName evidence="1">Accessory secretory protein Asp2</fullName>
    </submittedName>
</protein>
<accession>A0A1G6DMN5</accession>
<dbReference type="GO" id="GO:0015031">
    <property type="term" value="P:protein transport"/>
    <property type="evidence" value="ECO:0007669"/>
    <property type="project" value="InterPro"/>
</dbReference>
<gene>
    <name evidence="1" type="ORF">SAMN02910293_02310</name>
</gene>
<sequence>MAKEIITVLQIGETNWEGNYPFPDNIEWLYIPKNSITDFLEKYQSENDKFKRNINVVLLTDASYDNSVIGLKDYIEPYSLLYTTQITPDSVSNEVRTFFIQQMAYPVNTDQPAELVDLISHTFFSKQYGDKFQTEHLLVSRSFQGSIRYDGNAYVQLEGSFGDHFTQIANYVYNIPKDEKPLEFWPEYIKTDNCFVQYRIQMIRLGSNDILSEIIINEEELDKPFYLKNKLEGYLHISILAKGKGTLKLGPTHYRFSRYHFGKLLPGGEITADSNRQEIFHYFHPGDFTPPLNVYFSGYRTAEGFEGYWMMKSLNKPFLLLADPRLEGGSFYIGSEEYEETIRRVIQDSLDFLGFERSQMIMSGLSMGTYGALYYGIDFAPHAIVVGKPLVNLGTMAYNERIIRPSIFPTSLDLLKQYTSEDSDNYQKELDNRFWNKFEKADWSQTQLRIAYMKNDDYDRTAFYDLLKETRKNGVKLIGKGWVGRHNDNSGAITQWFINQYRHIIATDFSGDKDES</sequence>
<organism evidence="1 2">
    <name type="scientific">Streptococcus henryi</name>
    <dbReference type="NCBI Taxonomy" id="439219"/>
    <lineage>
        <taxon>Bacteria</taxon>
        <taxon>Bacillati</taxon>
        <taxon>Bacillota</taxon>
        <taxon>Bacilli</taxon>
        <taxon>Lactobacillales</taxon>
        <taxon>Streptococcaceae</taxon>
        <taxon>Streptococcus</taxon>
    </lineage>
</organism>
<reference evidence="1 2" key="1">
    <citation type="submission" date="2016-10" db="EMBL/GenBank/DDBJ databases">
        <authorList>
            <person name="de Groot N.N."/>
        </authorList>
    </citation>
    <scope>NUCLEOTIDE SEQUENCE [LARGE SCALE GENOMIC DNA]</scope>
    <source>
        <strain evidence="1 2">A-4</strain>
    </source>
</reference>
<dbReference type="InterPro" id="IPR022267">
    <property type="entry name" value="Asp2"/>
</dbReference>
<evidence type="ECO:0000313" key="1">
    <source>
        <dbReference type="EMBL" id="SDB46376.1"/>
    </source>
</evidence>
<keyword evidence="2" id="KW-1185">Reference proteome</keyword>
<dbReference type="NCBIfam" id="TIGR03712">
    <property type="entry name" value="acc_sec_asp2"/>
    <property type="match status" value="1"/>
</dbReference>
<proteinExistence type="predicted"/>
<dbReference type="Pfam" id="PF16929">
    <property type="entry name" value="Asp2"/>
    <property type="match status" value="1"/>
</dbReference>
<dbReference type="eggNOG" id="COG1073">
    <property type="taxonomic scope" value="Bacteria"/>
</dbReference>
<evidence type="ECO:0000313" key="2">
    <source>
        <dbReference type="Proteomes" id="UP000182508"/>
    </source>
</evidence>
<name>A0A1G6DMN5_9STRE</name>
<dbReference type="EMBL" id="FMXP01000044">
    <property type="protein sequence ID" value="SDB46376.1"/>
    <property type="molecule type" value="Genomic_DNA"/>
</dbReference>
<dbReference type="Proteomes" id="UP000182508">
    <property type="component" value="Unassembled WGS sequence"/>
</dbReference>
<dbReference type="RefSeq" id="WP_074486730.1">
    <property type="nucleotide sequence ID" value="NZ_FMXP01000044.1"/>
</dbReference>
<dbReference type="STRING" id="439219.SAMN02910293_02310"/>
<dbReference type="InterPro" id="IPR029058">
    <property type="entry name" value="AB_hydrolase_fold"/>
</dbReference>